<sequence>MKGANDDKGKEINKEINPLMLFPRLHIKDAEKGGPKAPPRNKMALYDKLTTPSQTFHSAPSRHVSSSHSTQFGTFGAPTFLTEKIHDYHSGVFNLTYLFQQDDLNHCENSLKIFDGEDALEARDSSHGRNSFYSISLNNNDGDKLKSQKSFRKKVNINDSIELKLDQYGKNQIEEHTEGSQIRQKPIKFRNLEEMKTGHTFFKDEIRNMPGNSSKGLQGSNCQTHEDDATLGDKINLNDGCSRKFFLGKRDRHKIADTYRHYDIPNKPISNSTLGMVISPDDAIQVIGMIPVNSLASLNYSVLKHDMMTMFIKIILSSVSNKFKVNGGCSSYKYLSCTDSYRPLLEVPPPKKLQSETMAEQAPSSIAKLNSTFLKPDTEHTENNTLAKIPLLSVNNISKNPIIQLPNYGHHSGNQWLIPIMSPSEGLVYKPFIGPCPPNAGLTPPPVLHGACDPMSLVPGNDNNNNASSDEAHALPASYQGIGFLPGTPLPQLFPPCDMMPIMHPSNTMLYQSSCNTSNQMSQTVLNSKDLQLQKSNTVCNPSSKRMMNEEDEGCLIPLASSSSLADKNSSHEVVGHEPVRTRVIKAKPYNPKSASESAARIFRSIQEERKHL</sequence>
<proteinExistence type="predicted"/>
<evidence type="ECO:0000313" key="1">
    <source>
        <dbReference type="EMBL" id="KAF7814181.1"/>
    </source>
</evidence>
<organism evidence="1 2">
    <name type="scientific">Senna tora</name>
    <dbReference type="NCBI Taxonomy" id="362788"/>
    <lineage>
        <taxon>Eukaryota</taxon>
        <taxon>Viridiplantae</taxon>
        <taxon>Streptophyta</taxon>
        <taxon>Embryophyta</taxon>
        <taxon>Tracheophyta</taxon>
        <taxon>Spermatophyta</taxon>
        <taxon>Magnoliopsida</taxon>
        <taxon>eudicotyledons</taxon>
        <taxon>Gunneridae</taxon>
        <taxon>Pentapetalae</taxon>
        <taxon>rosids</taxon>
        <taxon>fabids</taxon>
        <taxon>Fabales</taxon>
        <taxon>Fabaceae</taxon>
        <taxon>Caesalpinioideae</taxon>
        <taxon>Cassia clade</taxon>
        <taxon>Senna</taxon>
    </lineage>
</organism>
<accession>A0A834T2N1</accession>
<evidence type="ECO:0000313" key="2">
    <source>
        <dbReference type="Proteomes" id="UP000634136"/>
    </source>
</evidence>
<dbReference type="Proteomes" id="UP000634136">
    <property type="component" value="Unassembled WGS sequence"/>
</dbReference>
<comment type="caution">
    <text evidence="1">The sequence shown here is derived from an EMBL/GenBank/DDBJ whole genome shotgun (WGS) entry which is preliminary data.</text>
</comment>
<dbReference type="PANTHER" id="PTHR34281">
    <property type="entry name" value="PROTEIN EARLY FLOWERING 3"/>
    <property type="match status" value="1"/>
</dbReference>
<name>A0A834T2N1_9FABA</name>
<dbReference type="PANTHER" id="PTHR34281:SF7">
    <property type="entry name" value="PROTEIN EARLY FLOWERING 3"/>
    <property type="match status" value="1"/>
</dbReference>
<reference evidence="1" key="1">
    <citation type="submission" date="2020-09" db="EMBL/GenBank/DDBJ databases">
        <title>Genome-Enabled Discovery of Anthraquinone Biosynthesis in Senna tora.</title>
        <authorList>
            <person name="Kang S.-H."/>
            <person name="Pandey R.P."/>
            <person name="Lee C.-M."/>
            <person name="Sim J.-S."/>
            <person name="Jeong J.-T."/>
            <person name="Choi B.-S."/>
            <person name="Jung M."/>
            <person name="Ginzburg D."/>
            <person name="Zhao K."/>
            <person name="Won S.Y."/>
            <person name="Oh T.-J."/>
            <person name="Yu Y."/>
            <person name="Kim N.-H."/>
            <person name="Lee O.R."/>
            <person name="Lee T.-H."/>
            <person name="Bashyal P."/>
            <person name="Kim T.-S."/>
            <person name="Lee W.-H."/>
            <person name="Kawkins C."/>
            <person name="Kim C.-K."/>
            <person name="Kim J.S."/>
            <person name="Ahn B.O."/>
            <person name="Rhee S.Y."/>
            <person name="Sohng J.K."/>
        </authorList>
    </citation>
    <scope>NUCLEOTIDE SEQUENCE</scope>
    <source>
        <tissue evidence="1">Leaf</tissue>
    </source>
</reference>
<gene>
    <name evidence="1" type="ORF">G2W53_028150</name>
</gene>
<protein>
    <submittedName>
        <fullName evidence="1">ELF3-like protein 2 isoform X1</fullName>
    </submittedName>
</protein>
<dbReference type="EMBL" id="JAAIUW010000009">
    <property type="protein sequence ID" value="KAF7814181.1"/>
    <property type="molecule type" value="Genomic_DNA"/>
</dbReference>
<dbReference type="AlphaFoldDB" id="A0A834T2N1"/>
<keyword evidence="2" id="KW-1185">Reference proteome</keyword>
<dbReference type="OrthoDB" id="1939092at2759"/>
<dbReference type="GO" id="GO:2000028">
    <property type="term" value="P:regulation of photoperiodism, flowering"/>
    <property type="evidence" value="ECO:0007669"/>
    <property type="project" value="InterPro"/>
</dbReference>
<dbReference type="InterPro" id="IPR039319">
    <property type="entry name" value="ELF3-like"/>
</dbReference>